<accession>A0A938YDH0</accession>
<gene>
    <name evidence="1" type="ORF">JL106_02595</name>
</gene>
<evidence type="ECO:0000313" key="1">
    <source>
        <dbReference type="EMBL" id="MBM9466169.1"/>
    </source>
</evidence>
<organism evidence="1 2">
    <name type="scientific">Nakamurella leprariae</name>
    <dbReference type="NCBI Taxonomy" id="2803911"/>
    <lineage>
        <taxon>Bacteria</taxon>
        <taxon>Bacillati</taxon>
        <taxon>Actinomycetota</taxon>
        <taxon>Actinomycetes</taxon>
        <taxon>Nakamurellales</taxon>
        <taxon>Nakamurellaceae</taxon>
        <taxon>Nakamurella</taxon>
    </lineage>
</organism>
<comment type="caution">
    <text evidence="1">The sequence shown here is derived from an EMBL/GenBank/DDBJ whole genome shotgun (WGS) entry which is preliminary data.</text>
</comment>
<dbReference type="EMBL" id="JAERWK010000003">
    <property type="protein sequence ID" value="MBM9466169.1"/>
    <property type="molecule type" value="Genomic_DNA"/>
</dbReference>
<proteinExistence type="predicted"/>
<name>A0A938YDH0_9ACTN</name>
<sequence>MSSVRAATTLALWGAAFQGGCNADDVLTALDGTGYRAGVRAASEEVAEATGLPGPGSSSAGSAALLPLLRPGPVELLMPTPGDLRGLPVRGAVVLPALDAGAVVVLPGRGIGLVPVDGQWRAHFCPGGNPVPSLRQAQWELTEAMELATAELTRLDVARSAPEVREQIRQLMLAEAVDCPPGTPAAASALLAKAISLQAVLAVADGHETSAVNNFELAAVDDALRPLGSAVRHGRRAAVGAAVAQLTGSGVGSRS</sequence>
<dbReference type="Proteomes" id="UP000663792">
    <property type="component" value="Unassembled WGS sequence"/>
</dbReference>
<dbReference type="AlphaFoldDB" id="A0A938YDH0"/>
<dbReference type="RefSeq" id="WP_205259121.1">
    <property type="nucleotide sequence ID" value="NZ_JAERWK010000003.1"/>
</dbReference>
<protein>
    <submittedName>
        <fullName evidence="1">Uncharacterized protein</fullName>
    </submittedName>
</protein>
<reference evidence="1" key="1">
    <citation type="submission" date="2021-01" db="EMBL/GenBank/DDBJ databases">
        <title>YIM 132084 draft genome.</title>
        <authorList>
            <person name="An D."/>
        </authorList>
    </citation>
    <scope>NUCLEOTIDE SEQUENCE</scope>
    <source>
        <strain evidence="1">YIM 132084</strain>
    </source>
</reference>
<keyword evidence="2" id="KW-1185">Reference proteome</keyword>
<evidence type="ECO:0000313" key="2">
    <source>
        <dbReference type="Proteomes" id="UP000663792"/>
    </source>
</evidence>